<evidence type="ECO:0000313" key="5">
    <source>
        <dbReference type="Proteomes" id="UP001519289"/>
    </source>
</evidence>
<dbReference type="SMART" id="SM00060">
    <property type="entry name" value="FN3"/>
    <property type="match status" value="3"/>
</dbReference>
<feature type="chain" id="PRO_5046385765" evidence="2">
    <location>
        <begin position="34"/>
        <end position="656"/>
    </location>
</feature>
<accession>A0ABS4JUR8</accession>
<sequence length="656" mass="70140">MRTKPLPFRVNKAAAVATALAIAASLGAPAVLAADENGPAAPRNLVLTPARTTADGNVELDWEASTSSDVVAYEVHRAYESTSRPRADETTYLATTTDLWAADLLVVEGRYRYAVVAVDADGRRSAPTPWRQVLYDDPANGAEVAVDAEGPAAPTDLAAEPAYTKDGAVSLSWTAPEADDLARYLVYRAAGDAEAVFVGYVEAGVTYFDDQLTEDGTYNYTVVAQDRAGNLGRRAAPVAVTMDTVAPAVAIRTPKADEVYRPEGSLAVRIKVEDEGSGYDADAVAYFLDGALLDSPVIPLADLAEGEHRLEVDVTDRAGNVGTAAVTFAVEGRQVYDAPVMVTKSAATSSRTVSFEWEAPDKEGVIGYNVYRAEGDGEFVLLGTTAATDRDYTDTVPGEGVWSYHVTARYGRAASEPSAAVVFTVDQTKPTIRISSPEDGGEYVAEGEVEVSYKVRDALAGVARDAVVVKLDGAPLAQSTINFARLAEGEHVLSVTAADRAGNAASATVTFTVVAAPDDEEDDGGEAPARDEAFRQRVLSVLAKWQSKIHHGQFTALKAKAANGNWFAFVKHVQKFSGKFIHPDAAEELLDLFDRADDKGRADHDRYDDDDAGDDDEDDEDDDDDDDDREWKPGNGKKNGHEKQSNQGVKSGKGWK</sequence>
<gene>
    <name evidence="4" type="ORF">J2Z79_002696</name>
</gene>
<dbReference type="RefSeq" id="WP_209467384.1">
    <property type="nucleotide sequence ID" value="NZ_JAGGLG010000025.1"/>
</dbReference>
<organism evidence="4 5">
    <name type="scientific">Symbiobacterium terraclitae</name>
    <dbReference type="NCBI Taxonomy" id="557451"/>
    <lineage>
        <taxon>Bacteria</taxon>
        <taxon>Bacillati</taxon>
        <taxon>Bacillota</taxon>
        <taxon>Clostridia</taxon>
        <taxon>Eubacteriales</taxon>
        <taxon>Symbiobacteriaceae</taxon>
        <taxon>Symbiobacterium</taxon>
    </lineage>
</organism>
<feature type="signal peptide" evidence="2">
    <location>
        <begin position="1"/>
        <end position="33"/>
    </location>
</feature>
<proteinExistence type="predicted"/>
<dbReference type="EMBL" id="JAGGLG010000025">
    <property type="protein sequence ID" value="MBP2019269.1"/>
    <property type="molecule type" value="Genomic_DNA"/>
</dbReference>
<protein>
    <submittedName>
        <fullName evidence="4">Fibronectin type 3 domain-containing protein</fullName>
    </submittedName>
</protein>
<dbReference type="InterPro" id="IPR013783">
    <property type="entry name" value="Ig-like_fold"/>
</dbReference>
<evidence type="ECO:0000259" key="3">
    <source>
        <dbReference type="PROSITE" id="PS50853"/>
    </source>
</evidence>
<comment type="caution">
    <text evidence="4">The sequence shown here is derived from an EMBL/GenBank/DDBJ whole genome shotgun (WGS) entry which is preliminary data.</text>
</comment>
<feature type="domain" description="Fibronectin type-III" evidence="3">
    <location>
        <begin position="153"/>
        <end position="247"/>
    </location>
</feature>
<keyword evidence="2" id="KW-0732">Signal</keyword>
<dbReference type="InterPro" id="IPR036116">
    <property type="entry name" value="FN3_sf"/>
</dbReference>
<feature type="domain" description="Fibronectin type-III" evidence="3">
    <location>
        <begin position="41"/>
        <end position="139"/>
    </location>
</feature>
<feature type="region of interest" description="Disordered" evidence="1">
    <location>
        <begin position="600"/>
        <end position="656"/>
    </location>
</feature>
<dbReference type="CDD" id="cd00063">
    <property type="entry name" value="FN3"/>
    <property type="match status" value="2"/>
</dbReference>
<evidence type="ECO:0000256" key="2">
    <source>
        <dbReference type="SAM" id="SignalP"/>
    </source>
</evidence>
<evidence type="ECO:0000256" key="1">
    <source>
        <dbReference type="SAM" id="MobiDB-lite"/>
    </source>
</evidence>
<reference evidence="4 5" key="1">
    <citation type="submission" date="2021-03" db="EMBL/GenBank/DDBJ databases">
        <title>Genomic Encyclopedia of Type Strains, Phase IV (KMG-IV): sequencing the most valuable type-strain genomes for metagenomic binning, comparative biology and taxonomic classification.</title>
        <authorList>
            <person name="Goeker M."/>
        </authorList>
    </citation>
    <scope>NUCLEOTIDE SEQUENCE [LARGE SCALE GENOMIC DNA]</scope>
    <source>
        <strain evidence="4 5">DSM 27138</strain>
    </source>
</reference>
<name>A0ABS4JUR8_9FIRM</name>
<dbReference type="Gene3D" id="2.60.40.10">
    <property type="entry name" value="Immunoglobulins"/>
    <property type="match status" value="5"/>
</dbReference>
<dbReference type="Proteomes" id="UP001519289">
    <property type="component" value="Unassembled WGS sequence"/>
</dbReference>
<evidence type="ECO:0000313" key="4">
    <source>
        <dbReference type="EMBL" id="MBP2019269.1"/>
    </source>
</evidence>
<feature type="compositionally biased region" description="Acidic residues" evidence="1">
    <location>
        <begin position="608"/>
        <end position="628"/>
    </location>
</feature>
<dbReference type="PROSITE" id="PS50853">
    <property type="entry name" value="FN3"/>
    <property type="match status" value="2"/>
</dbReference>
<dbReference type="InterPro" id="IPR003961">
    <property type="entry name" value="FN3_dom"/>
</dbReference>
<dbReference type="SUPFAM" id="SSF49265">
    <property type="entry name" value="Fibronectin type III"/>
    <property type="match status" value="1"/>
</dbReference>
<keyword evidence="5" id="KW-1185">Reference proteome</keyword>